<feature type="compositionally biased region" description="Polar residues" evidence="12">
    <location>
        <begin position="682"/>
        <end position="693"/>
    </location>
</feature>
<dbReference type="InterPro" id="IPR011583">
    <property type="entry name" value="Chitinase_II/V-like_cat"/>
</dbReference>
<feature type="compositionally biased region" description="Basic residues" evidence="12">
    <location>
        <begin position="851"/>
        <end position="861"/>
    </location>
</feature>
<feature type="region of interest" description="Disordered" evidence="12">
    <location>
        <begin position="1932"/>
        <end position="1981"/>
    </location>
</feature>
<keyword evidence="4" id="KW-0147">Chitin-binding</keyword>
<feature type="region of interest" description="Disordered" evidence="12">
    <location>
        <begin position="670"/>
        <end position="759"/>
    </location>
</feature>
<feature type="region of interest" description="Disordered" evidence="12">
    <location>
        <begin position="540"/>
        <end position="590"/>
    </location>
</feature>
<dbReference type="InterPro" id="IPR001223">
    <property type="entry name" value="Glyco_hydro18_cat"/>
</dbReference>
<comment type="catalytic activity">
    <reaction evidence="1">
        <text>Random endo-hydrolysis of N-acetyl-beta-D-glucosaminide (1-&gt;4)-beta-linkages in chitin and chitodextrins.</text>
        <dbReference type="EC" id="3.2.1.14"/>
    </reaction>
</comment>
<feature type="compositionally biased region" description="Polar residues" evidence="12">
    <location>
        <begin position="301"/>
        <end position="321"/>
    </location>
</feature>
<dbReference type="FunFam" id="3.10.50.10:FF:000004">
    <property type="entry name" value="Chitinase 5"/>
    <property type="match status" value="1"/>
</dbReference>
<evidence type="ECO:0000256" key="6">
    <source>
        <dbReference type="ARBA" id="ARBA00022801"/>
    </source>
</evidence>
<dbReference type="SMART" id="SM00494">
    <property type="entry name" value="ChtBD2"/>
    <property type="match status" value="1"/>
</dbReference>
<dbReference type="Gene3D" id="3.10.50.10">
    <property type="match status" value="1"/>
</dbReference>
<name>A0A336LX14_CULSO</name>
<feature type="compositionally biased region" description="Acidic residues" evidence="12">
    <location>
        <begin position="749"/>
        <end position="759"/>
    </location>
</feature>
<feature type="region of interest" description="Disordered" evidence="12">
    <location>
        <begin position="493"/>
        <end position="513"/>
    </location>
</feature>
<evidence type="ECO:0000256" key="2">
    <source>
        <dbReference type="ARBA" id="ARBA00009121"/>
    </source>
</evidence>
<feature type="compositionally biased region" description="Polar residues" evidence="12">
    <location>
        <begin position="875"/>
        <end position="895"/>
    </location>
</feature>
<feature type="region of interest" description="Disordered" evidence="12">
    <location>
        <begin position="1215"/>
        <end position="1304"/>
    </location>
</feature>
<feature type="region of interest" description="Disordered" evidence="12">
    <location>
        <begin position="291"/>
        <end position="338"/>
    </location>
</feature>
<feature type="region of interest" description="Disordered" evidence="12">
    <location>
        <begin position="815"/>
        <end position="933"/>
    </location>
</feature>
<evidence type="ECO:0000259" key="13">
    <source>
        <dbReference type="PROSITE" id="PS50940"/>
    </source>
</evidence>
<dbReference type="Gene3D" id="3.20.20.80">
    <property type="entry name" value="Glycosidases"/>
    <property type="match status" value="1"/>
</dbReference>
<feature type="domain" description="GH18" evidence="14">
    <location>
        <begin position="1"/>
        <end position="247"/>
    </location>
</feature>
<feature type="compositionally biased region" description="Low complexity" evidence="12">
    <location>
        <begin position="1410"/>
        <end position="1436"/>
    </location>
</feature>
<dbReference type="GO" id="GO:0006032">
    <property type="term" value="P:chitin catabolic process"/>
    <property type="evidence" value="ECO:0007669"/>
    <property type="project" value="UniProtKB-KW"/>
</dbReference>
<dbReference type="InterPro" id="IPR002557">
    <property type="entry name" value="Chitin-bd_dom"/>
</dbReference>
<feature type="compositionally biased region" description="Polar residues" evidence="12">
    <location>
        <begin position="2016"/>
        <end position="2029"/>
    </location>
</feature>
<dbReference type="InterPro" id="IPR017853">
    <property type="entry name" value="GH"/>
</dbReference>
<evidence type="ECO:0000256" key="4">
    <source>
        <dbReference type="ARBA" id="ARBA00022669"/>
    </source>
</evidence>
<gene>
    <name evidence="16" type="primary">CSON006860</name>
</gene>
<dbReference type="GO" id="GO:0005576">
    <property type="term" value="C:extracellular region"/>
    <property type="evidence" value="ECO:0007669"/>
    <property type="project" value="InterPro"/>
</dbReference>
<dbReference type="PROSITE" id="PS50940">
    <property type="entry name" value="CHIT_BIND_II"/>
    <property type="match status" value="1"/>
</dbReference>
<feature type="compositionally biased region" description="Low complexity" evidence="12">
    <location>
        <begin position="439"/>
        <end position="454"/>
    </location>
</feature>
<feature type="compositionally biased region" description="Basic and acidic residues" evidence="12">
    <location>
        <begin position="776"/>
        <end position="788"/>
    </location>
</feature>
<keyword evidence="10" id="KW-0326">Glycosidase</keyword>
<keyword evidence="9" id="KW-0119">Carbohydrate metabolism</keyword>
<feature type="compositionally biased region" description="Basic and acidic residues" evidence="12">
    <location>
        <begin position="1505"/>
        <end position="1523"/>
    </location>
</feature>
<protein>
    <recommendedName>
        <fullName evidence="3">chitinase</fullName>
        <ecNumber evidence="3">3.2.1.14</ecNumber>
    </recommendedName>
</protein>
<feature type="compositionally biased region" description="Basic and acidic residues" evidence="12">
    <location>
        <begin position="670"/>
        <end position="681"/>
    </location>
</feature>
<evidence type="ECO:0000256" key="1">
    <source>
        <dbReference type="ARBA" id="ARBA00000822"/>
    </source>
</evidence>
<dbReference type="PANTHER" id="PTHR11177">
    <property type="entry name" value="CHITINASE"/>
    <property type="match status" value="1"/>
</dbReference>
<evidence type="ECO:0000256" key="8">
    <source>
        <dbReference type="ARBA" id="ARBA00023157"/>
    </source>
</evidence>
<sequence length="2029" mass="227370">MIVISKDLGKRIIFYPRHEFEREASKTGRSRLLLTMAVPAGTNHIEKGYNIPKLNKNLDWFNLLSYDFHASDEPQVNHHAPLYSLEEESEYNYDTELNIDYSINYYLKAGADPDKIVLGIPTYGRSYTLANPESTDIGAPAEEPGEKGEFTKEKGYLAYYEICQRIKDEDWNVVDVDPNAVGPYAYKDDQWVGYDDDAIARKKAEYVASRGLGGIMFWSIDNDDFRGDCHGKPFPIIEAAKEALLNALGISEISFDEDDAYVKPKSKGVVRQKPTKPSKLDTSDLKVGVVESGKPTPFKANPTTRIRQQSNVRSTPSSVNIKTKTTPEPPTTPSSEGDFRCEDEGFFAHPKDCKKYFWCLDGGASGLGLVAHQFTCPSGLYFNPAADSCDYTRNVACKKSTTTTTTTTTTEAPSSTTQRSTFANIVRATSPRTSIFRTTSTTTTTTTSTTPASINLEQEETDGEEDPQIIKELISLIKKAGGLEQLEKHFNFNAEDSSGEKEQLSADPTTSTINKNKSLYQRVLNKALALNLNRRDKNEYKSIVRSTTPTSSYSESQRTTTTTTTVRPVQKEYSSRNSRPRPQNDGIDQLPEFENTFKEKPKYVTLVRNRAPNLSDYNKRDNDENDPVSLENQSKELSNSDILETTSRIRYVDVNVLRSLDRSRQKEVIKVDEETETKTERPSTGFSYSTINRQRTRTTEEPSVQAVPESLTSKYKTIERSRPSTSESPLEPEGPDRGFGDSRYRAIGEDDDDSDEFPETEIITVKPLQYSTISRGTDKDFEEAKTEFPTEITESQDEYETVNPKVSETIFIVTKPFTETPPPSTQTVSSTTRQSTTTVTEKQTTPSRTTTTRRRLTRPSSRRPSQETEEPTASVRPTNTRSRPSFRQASRTTARPQLLTEEEYSDIQSSTVYAPRPFSSTRNRFSTNEINNQDFEYQTNRPTNVRSSSRGTARFTIPTINVLRNANFKNNVNNQYIRRGPSKAFAQNDEKTVDVQEEELSTAVPSQAPSQRTRATRTRTTRRPFTTVQSTRDSTVVTKDDEPISIKNFLVPDRAINPNNRFTLGAKFGTGRSTARPIVDEVFDIDTANPNLSTSPKAFSYVSTGFGFPTKVPVTPFPNKADINEDTVILTLGGQLAVASAAQNSLQQRINDELAKISSGTVSEVEDDDSLDTVAPYSVTIADLQTETANDQDSFLGIQNRQTTDAVIPTTLRPSRFRSTTEVKTTEAPETVETSSRSQNVRRRLISRKKVSPSESPIAREESTVRPSRRPSNIYDRTRPTTTTQSTTIESSTPALTTLTDEEEDEQITQTVARLLSTGVPSKYTQQDYTTISESFTTEAIPTTKLEKEVRGTTQREFVTTVTPTTTEASSSPRSRRIKKIRVTRPSTVEPETKSNINDVSTRRRIAVTRSRTTTEAPSTTISSATTPSSRIQQTRSRSRGTIKRLVKKRPITTTRTTPYDEEQEELYNEDIDLDINLDNNIQKQSTSRFADPSEVSRPTRRFQVSRERNELASKNDVQEEAKEVRRPLYATRTPITRARVVPSRTTEAPASEEIVDNNQDFERDEYLENESDGILDDDDFTVSNKEILSSIGISRPTTPVRPLAANRPSLRPASRFSVRPRPATDNTDSQRESISSNRPNQEERKTTKRPAGYRQKSNRPSFGRTSTSTTEAPLLATRSKNANIFQRNRVRNYPGKLKSPSDEKKDDENEIEAITVSSLNQETKSDEDETMQTTLTDETGNTFTITDGKLTTLKGKRPFETTRIETTTTPRATTLFHVFALDENELTTPKPTDPSEHAEEISKRFEKLVEINVIEEINTRTEKLKYNKKANQPSRNNSSEIILEKLPTNHKVGEISRLAVIKLMHGTTESDEVKKSRILSSDAVFKVETSTIPLERLFELEREAKEIRELVPSTTILPSSSEEPITPAYLVTNTQSTETKSTEFESKTESPTSTTTISTTSSTASATETPDEKTTQKPLPSLLSLLRPDDKDPLVISIANLDKVTLQKGEPTPSEPSITSGYSSSTTN</sequence>
<dbReference type="GO" id="GO:0008061">
    <property type="term" value="F:chitin binding"/>
    <property type="evidence" value="ECO:0007669"/>
    <property type="project" value="UniProtKB-KW"/>
</dbReference>
<dbReference type="EC" id="3.2.1.14" evidence="3"/>
<feature type="region of interest" description="Disordered" evidence="12">
    <location>
        <begin position="1594"/>
        <end position="1711"/>
    </location>
</feature>
<dbReference type="EMBL" id="UFQS01000258">
    <property type="protein sequence ID" value="SSX02127.1"/>
    <property type="molecule type" value="Genomic_DNA"/>
</dbReference>
<keyword evidence="8" id="KW-1015">Disulfide bond</keyword>
<feature type="compositionally biased region" description="Low complexity" evidence="12">
    <location>
        <begin position="825"/>
        <end position="850"/>
    </location>
</feature>
<feature type="compositionally biased region" description="Polar residues" evidence="12">
    <location>
        <begin position="906"/>
        <end position="933"/>
    </location>
</feature>
<evidence type="ECO:0000313" key="16">
    <source>
        <dbReference type="EMBL" id="SSX22504.1"/>
    </source>
</evidence>
<keyword evidence="6" id="KW-0378">Hydrolase</keyword>
<feature type="region of interest" description="Disordered" evidence="12">
    <location>
        <begin position="999"/>
        <end position="1021"/>
    </location>
</feature>
<dbReference type="InterPro" id="IPR050314">
    <property type="entry name" value="Glycosyl_Hydrlase_18"/>
</dbReference>
<accession>A0A336LX14</accession>
<dbReference type="SMART" id="SM00636">
    <property type="entry name" value="Glyco_18"/>
    <property type="match status" value="1"/>
</dbReference>
<dbReference type="PANTHER" id="PTHR11177:SF399">
    <property type="entry name" value="CHITINASE 6, ISOFORM C"/>
    <property type="match status" value="1"/>
</dbReference>
<evidence type="ECO:0000256" key="12">
    <source>
        <dbReference type="SAM" id="MobiDB-lite"/>
    </source>
</evidence>
<dbReference type="PROSITE" id="PS51910">
    <property type="entry name" value="GH18_2"/>
    <property type="match status" value="1"/>
</dbReference>
<dbReference type="Pfam" id="PF01607">
    <property type="entry name" value="CBM_14"/>
    <property type="match status" value="1"/>
</dbReference>
<dbReference type="SUPFAM" id="SSF57625">
    <property type="entry name" value="Invertebrate chitin-binding proteins"/>
    <property type="match status" value="1"/>
</dbReference>
<feature type="compositionally biased region" description="Acidic residues" evidence="12">
    <location>
        <begin position="457"/>
        <end position="466"/>
    </location>
</feature>
<feature type="compositionally biased region" description="Polar residues" evidence="12">
    <location>
        <begin position="630"/>
        <end position="639"/>
    </location>
</feature>
<keyword evidence="5" id="KW-0732">Signal</keyword>
<feature type="compositionally biased region" description="Polar residues" evidence="12">
    <location>
        <begin position="544"/>
        <end position="558"/>
    </location>
</feature>
<evidence type="ECO:0000256" key="5">
    <source>
        <dbReference type="ARBA" id="ARBA00022729"/>
    </source>
</evidence>
<evidence type="ECO:0000259" key="14">
    <source>
        <dbReference type="PROSITE" id="PS51910"/>
    </source>
</evidence>
<evidence type="ECO:0000256" key="9">
    <source>
        <dbReference type="ARBA" id="ARBA00023277"/>
    </source>
</evidence>
<feature type="compositionally biased region" description="Basic residues" evidence="12">
    <location>
        <begin position="1437"/>
        <end position="1451"/>
    </location>
</feature>
<feature type="region of interest" description="Disordered" evidence="12">
    <location>
        <begin position="439"/>
        <end position="466"/>
    </location>
</feature>
<organism evidence="16">
    <name type="scientific">Culicoides sonorensis</name>
    <name type="common">Biting midge</name>
    <dbReference type="NCBI Taxonomy" id="179676"/>
    <lineage>
        <taxon>Eukaryota</taxon>
        <taxon>Metazoa</taxon>
        <taxon>Ecdysozoa</taxon>
        <taxon>Arthropoda</taxon>
        <taxon>Hexapoda</taxon>
        <taxon>Insecta</taxon>
        <taxon>Pterygota</taxon>
        <taxon>Neoptera</taxon>
        <taxon>Endopterygota</taxon>
        <taxon>Diptera</taxon>
        <taxon>Nematocera</taxon>
        <taxon>Chironomoidea</taxon>
        <taxon>Ceratopogonidae</taxon>
        <taxon>Ceratopogoninae</taxon>
        <taxon>Culicoides</taxon>
        <taxon>Monoculicoides</taxon>
    </lineage>
</organism>
<feature type="compositionally biased region" description="Basic residues" evidence="12">
    <location>
        <begin position="1240"/>
        <end position="1251"/>
    </location>
</feature>
<dbReference type="InterPro" id="IPR036508">
    <property type="entry name" value="Chitin-bd_dom_sf"/>
</dbReference>
<dbReference type="FunFam" id="2.170.140.10:FF:000005">
    <property type="entry name" value="Acidic mammalian chitinase"/>
    <property type="match status" value="1"/>
</dbReference>
<keyword evidence="11" id="KW-0624">Polysaccharide degradation</keyword>
<dbReference type="VEuPathDB" id="VectorBase:CSON006860"/>
<keyword evidence="7" id="KW-0146">Chitin degradation</keyword>
<feature type="region of interest" description="Disordered" evidence="12">
    <location>
        <begin position="2008"/>
        <end position="2029"/>
    </location>
</feature>
<feature type="compositionally biased region" description="Low complexity" evidence="12">
    <location>
        <begin position="1280"/>
        <end position="1299"/>
    </location>
</feature>
<feature type="compositionally biased region" description="Polar residues" evidence="12">
    <location>
        <begin position="1659"/>
        <end position="1672"/>
    </location>
</feature>
<dbReference type="GO" id="GO:0008843">
    <property type="term" value="F:endochitinase activity"/>
    <property type="evidence" value="ECO:0007669"/>
    <property type="project" value="UniProtKB-EC"/>
</dbReference>
<evidence type="ECO:0000313" key="15">
    <source>
        <dbReference type="EMBL" id="SSX02127.1"/>
    </source>
</evidence>
<evidence type="ECO:0000256" key="7">
    <source>
        <dbReference type="ARBA" id="ARBA00023024"/>
    </source>
</evidence>
<evidence type="ECO:0000256" key="11">
    <source>
        <dbReference type="ARBA" id="ARBA00023326"/>
    </source>
</evidence>
<feature type="compositionally biased region" description="Basic and acidic residues" evidence="12">
    <location>
        <begin position="734"/>
        <end position="748"/>
    </location>
</feature>
<dbReference type="Pfam" id="PF00704">
    <property type="entry name" value="Glyco_hydro_18"/>
    <property type="match status" value="1"/>
</dbReference>
<dbReference type="OMA" id="QMEYYED"/>
<feature type="compositionally biased region" description="Polar residues" evidence="12">
    <location>
        <begin position="1625"/>
        <end position="1640"/>
    </location>
</feature>
<proteinExistence type="inferred from homology"/>
<dbReference type="GO" id="GO:0000272">
    <property type="term" value="P:polysaccharide catabolic process"/>
    <property type="evidence" value="ECO:0007669"/>
    <property type="project" value="UniProtKB-KW"/>
</dbReference>
<feature type="region of interest" description="Disordered" evidence="12">
    <location>
        <begin position="1485"/>
        <end position="1523"/>
    </location>
</feature>
<dbReference type="InterPro" id="IPR029070">
    <property type="entry name" value="Chitinase_insertion_sf"/>
</dbReference>
<dbReference type="SUPFAM" id="SSF54556">
    <property type="entry name" value="Chitinase insertion domain"/>
    <property type="match status" value="1"/>
</dbReference>
<feature type="region of interest" description="Disordered" evidence="12">
    <location>
        <begin position="776"/>
        <end position="803"/>
    </location>
</feature>
<feature type="compositionally biased region" description="Low complexity" evidence="12">
    <location>
        <begin position="1950"/>
        <end position="1969"/>
    </location>
</feature>
<feature type="domain" description="Chitin-binding type-2" evidence="13">
    <location>
        <begin position="338"/>
        <end position="399"/>
    </location>
</feature>
<evidence type="ECO:0000256" key="3">
    <source>
        <dbReference type="ARBA" id="ARBA00012729"/>
    </source>
</evidence>
<reference evidence="15" key="1">
    <citation type="submission" date="2018-04" db="EMBL/GenBank/DDBJ databases">
        <authorList>
            <person name="Go L.Y."/>
            <person name="Mitchell J.A."/>
        </authorList>
    </citation>
    <scope>NUCLEOTIDE SEQUENCE</scope>
    <source>
        <tissue evidence="15">Whole organism</tissue>
    </source>
</reference>
<dbReference type="Gene3D" id="2.170.140.10">
    <property type="entry name" value="Chitin binding domain"/>
    <property type="match status" value="1"/>
</dbReference>
<dbReference type="SUPFAM" id="SSF51445">
    <property type="entry name" value="(Trans)glycosidases"/>
    <property type="match status" value="1"/>
</dbReference>
<feature type="region of interest" description="Disordered" evidence="12">
    <location>
        <begin position="1542"/>
        <end position="1564"/>
    </location>
</feature>
<feature type="region of interest" description="Disordered" evidence="12">
    <location>
        <begin position="608"/>
        <end position="639"/>
    </location>
</feature>
<feature type="region of interest" description="Disordered" evidence="12">
    <location>
        <begin position="1410"/>
        <end position="1464"/>
    </location>
</feature>
<comment type="similarity">
    <text evidence="2">Belongs to the glycosyl hydrolase 18 family. Chitinase class II subfamily.</text>
</comment>
<reference evidence="16" key="2">
    <citation type="submission" date="2018-07" db="EMBL/GenBank/DDBJ databases">
        <authorList>
            <person name="Quirk P.G."/>
            <person name="Krulwich T.A."/>
        </authorList>
    </citation>
    <scope>NUCLEOTIDE SEQUENCE</scope>
</reference>
<evidence type="ECO:0000256" key="10">
    <source>
        <dbReference type="ARBA" id="ARBA00023295"/>
    </source>
</evidence>
<dbReference type="EMBL" id="UFQT01000258">
    <property type="protein sequence ID" value="SSX22504.1"/>
    <property type="molecule type" value="Genomic_DNA"/>
</dbReference>